<feature type="signal peptide" evidence="8">
    <location>
        <begin position="1"/>
        <end position="33"/>
    </location>
</feature>
<reference evidence="10 11" key="1">
    <citation type="submission" date="2017-01" db="EMBL/GenBank/DDBJ databases">
        <authorList>
            <person name="Mah S.A."/>
            <person name="Swanson W.J."/>
            <person name="Moy G.W."/>
            <person name="Vacquier V.D."/>
        </authorList>
    </citation>
    <scope>NUCLEOTIDE SEQUENCE [LARGE SCALE GENOMIC DNA]</scope>
    <source>
        <strain evidence="10 11">DSM 45758</strain>
    </source>
</reference>
<feature type="active site" description="Charge relay system" evidence="5 6">
    <location>
        <position position="236"/>
    </location>
</feature>
<dbReference type="PROSITE" id="PS00138">
    <property type="entry name" value="SUBTILASE_SER"/>
    <property type="match status" value="1"/>
</dbReference>
<evidence type="ECO:0000256" key="2">
    <source>
        <dbReference type="ARBA" id="ARBA00022670"/>
    </source>
</evidence>
<dbReference type="Proteomes" id="UP000186004">
    <property type="component" value="Unassembled WGS sequence"/>
</dbReference>
<dbReference type="PROSITE" id="PS00137">
    <property type="entry name" value="SUBTILASE_HIS"/>
    <property type="match status" value="1"/>
</dbReference>
<dbReference type="PANTHER" id="PTHR43806:SF11">
    <property type="entry name" value="CEREVISIN-RELATED"/>
    <property type="match status" value="1"/>
</dbReference>
<evidence type="ECO:0000313" key="10">
    <source>
        <dbReference type="EMBL" id="SIR84187.1"/>
    </source>
</evidence>
<dbReference type="PROSITE" id="PS00136">
    <property type="entry name" value="SUBTILASE_ASP"/>
    <property type="match status" value="1"/>
</dbReference>
<organism evidence="10 11">
    <name type="scientific">Micromonospora avicenniae</name>
    <dbReference type="NCBI Taxonomy" id="1198245"/>
    <lineage>
        <taxon>Bacteria</taxon>
        <taxon>Bacillati</taxon>
        <taxon>Actinomycetota</taxon>
        <taxon>Actinomycetes</taxon>
        <taxon>Micromonosporales</taxon>
        <taxon>Micromonosporaceae</taxon>
        <taxon>Micromonospora</taxon>
    </lineage>
</organism>
<evidence type="ECO:0000313" key="11">
    <source>
        <dbReference type="Proteomes" id="UP000186004"/>
    </source>
</evidence>
<dbReference type="GO" id="GO:0006508">
    <property type="term" value="P:proteolysis"/>
    <property type="evidence" value="ECO:0007669"/>
    <property type="project" value="UniProtKB-KW"/>
</dbReference>
<name>A0A1N7E7X8_9ACTN</name>
<evidence type="ECO:0000256" key="6">
    <source>
        <dbReference type="PROSITE-ProRule" id="PRU01240"/>
    </source>
</evidence>
<feature type="active site" description="Charge relay system" evidence="5 6">
    <location>
        <position position="441"/>
    </location>
</feature>
<dbReference type="Gene3D" id="3.40.50.200">
    <property type="entry name" value="Peptidase S8/S53 domain"/>
    <property type="match status" value="1"/>
</dbReference>
<dbReference type="EMBL" id="FTNF01000021">
    <property type="protein sequence ID" value="SIR84187.1"/>
    <property type="molecule type" value="Genomic_DNA"/>
</dbReference>
<keyword evidence="2 6" id="KW-0645">Protease</keyword>
<protein>
    <submittedName>
        <fullName evidence="10">Serine protease, subtilisin family</fullName>
    </submittedName>
</protein>
<keyword evidence="8" id="KW-0732">Signal</keyword>
<dbReference type="PANTHER" id="PTHR43806">
    <property type="entry name" value="PEPTIDASE S8"/>
    <property type="match status" value="1"/>
</dbReference>
<evidence type="ECO:0000256" key="5">
    <source>
        <dbReference type="PIRSR" id="PIRSR615500-1"/>
    </source>
</evidence>
<dbReference type="SUPFAM" id="SSF52743">
    <property type="entry name" value="Subtilisin-like"/>
    <property type="match status" value="1"/>
</dbReference>
<evidence type="ECO:0000259" key="9">
    <source>
        <dbReference type="Pfam" id="PF00082"/>
    </source>
</evidence>
<dbReference type="InterPro" id="IPR000209">
    <property type="entry name" value="Peptidase_S8/S53_dom"/>
</dbReference>
<feature type="domain" description="Peptidase S8/S53" evidence="9">
    <location>
        <begin position="227"/>
        <end position="477"/>
    </location>
</feature>
<dbReference type="InterPro" id="IPR050131">
    <property type="entry name" value="Peptidase_S8_subtilisin-like"/>
</dbReference>
<dbReference type="GO" id="GO:0004252">
    <property type="term" value="F:serine-type endopeptidase activity"/>
    <property type="evidence" value="ECO:0007669"/>
    <property type="project" value="UniProtKB-UniRule"/>
</dbReference>
<keyword evidence="3 6" id="KW-0378">Hydrolase</keyword>
<evidence type="ECO:0000256" key="1">
    <source>
        <dbReference type="ARBA" id="ARBA00011073"/>
    </source>
</evidence>
<dbReference type="InterPro" id="IPR023827">
    <property type="entry name" value="Peptidase_S8_Asp-AS"/>
</dbReference>
<proteinExistence type="inferred from homology"/>
<feature type="chain" id="PRO_5012749239" evidence="8">
    <location>
        <begin position="34"/>
        <end position="1119"/>
    </location>
</feature>
<feature type="active site" description="Charge relay system" evidence="5 6">
    <location>
        <position position="268"/>
    </location>
</feature>
<dbReference type="InterPro" id="IPR036852">
    <property type="entry name" value="Peptidase_S8/S53_dom_sf"/>
</dbReference>
<dbReference type="PROSITE" id="PS51892">
    <property type="entry name" value="SUBTILASE"/>
    <property type="match status" value="1"/>
</dbReference>
<dbReference type="RefSeq" id="WP_076473236.1">
    <property type="nucleotide sequence ID" value="NZ_FTNF01000021.1"/>
</dbReference>
<dbReference type="InterPro" id="IPR022398">
    <property type="entry name" value="Peptidase_S8_His-AS"/>
</dbReference>
<dbReference type="PRINTS" id="PR00723">
    <property type="entry name" value="SUBTILISIN"/>
</dbReference>
<gene>
    <name evidence="10" type="ORF">SAMN05444858_12151</name>
</gene>
<dbReference type="Pfam" id="PF00082">
    <property type="entry name" value="Peptidase_S8"/>
    <property type="match status" value="1"/>
</dbReference>
<evidence type="ECO:0000256" key="8">
    <source>
        <dbReference type="SAM" id="SignalP"/>
    </source>
</evidence>
<sequence>MRRRRLPSLLLGTLLVGVAAVAVTATGAPTADAAPAGTPPTASPTGAATTITLITGDRVITDGRGGTAVERGPGRAGTDFVSQTIGGHQYVIPADALPLLQDGRLDRRLFDLTTLAEFGYDDRSGELPLLVSYPGSGTKKAAAARTASTVAGARVVRDLSSIGALAVRADRAGRARLWQSLTGGTATARTLSTGVDRVWLDGKRTIDLDVSVPQIGAPVAWQAGLDGTGTTVAVLDTGVDATHPDLAGQIVGMQNFTSTPSTDDTVGHGTHVASTIAGTGAASGGRYRGVAPGAKLLIGKICGDRSCTESDVLAGMAWAAPQAQIVNMSLGGGDTAGIDPLEQAVNDLTAQYGTLFVIAAGNEAASPVGSPASADAALAVAAVDSTDQLASFSSRGLRVGDHAVKPDIAAPGVNIVAAKAVHGAGGTPAPVAGYTTMSGTSMATPHVAGAAAILTQEHPGWSAQQRKTALMAAAKPTAGVTVLGQGAGRVDVARAISQTVATQEGSVSFGRQPWPHTDDAPIVKTVTYRNDGPDPVTLSLSVQTAAGVPAGAFTTGATSLTVPAGGTASTTLTADTAVDGPDGYWTGYLSATAAGGVQVQTPFAVDREGEGYDVTLVHTGRNGAAATTRYTSIVNLDTYEVIYEWTTNPTPVLHLPSGRYGLYTWINGPDTDPTRYSSTMLVQPAFVVDRPLTIQLDARLAKPISVTVPKADAVPTLIAINATWYAGPGKGAVALSTPAAFAGNYVGQIGSDEPAPEFKSSIGVSFAALTGGTVRNSPYVYDLVWFDRGGMFDGLTKAPQPADLATIESTYASTGMPGEDGVEANGGRLAPSDTYWTVYVPFELPFRRTEYVNTDGGVGWSSTFMHRSIPAGSTYPVTMYQSNEPWQTYLGGRTYRQSWNQAVFGPSSTSPTGPADWLTRTGDVIQAGVPMFADGTGRPGNSNVAATRVALYRGDTLLGSVDKPVGQFTVPAEPATYRLEASATRAEPSTLSTSVSGVWTFRSGHVAEETPQRLPLSTVRLSPRLDELNEAPAGRRFDIPLTVERQPGSSAGRTKRVSVEVSYDDGQTWRRAVVTGSGDHRVAKVSHPNAAGFVSLRVQADDAAGNTVAQTVIRAYAIS</sequence>
<dbReference type="InterPro" id="IPR015500">
    <property type="entry name" value="Peptidase_S8_subtilisin-rel"/>
</dbReference>
<keyword evidence="11" id="KW-1185">Reference proteome</keyword>
<accession>A0A1N7E7X8</accession>
<dbReference type="InterPro" id="IPR023828">
    <property type="entry name" value="Peptidase_S8_Ser-AS"/>
</dbReference>
<dbReference type="AlphaFoldDB" id="A0A1N7E7X8"/>
<dbReference type="STRING" id="1198245.SAMN05444858_12151"/>
<keyword evidence="4 6" id="KW-0720">Serine protease</keyword>
<evidence type="ECO:0000256" key="3">
    <source>
        <dbReference type="ARBA" id="ARBA00022801"/>
    </source>
</evidence>
<evidence type="ECO:0000256" key="4">
    <source>
        <dbReference type="ARBA" id="ARBA00022825"/>
    </source>
</evidence>
<comment type="similarity">
    <text evidence="1 6 7">Belongs to the peptidase S8 family.</text>
</comment>
<evidence type="ECO:0000256" key="7">
    <source>
        <dbReference type="RuleBase" id="RU003355"/>
    </source>
</evidence>